<feature type="region of interest" description="Disordered" evidence="1">
    <location>
        <begin position="756"/>
        <end position="776"/>
    </location>
</feature>
<feature type="compositionally biased region" description="Low complexity" evidence="1">
    <location>
        <begin position="48"/>
        <end position="58"/>
    </location>
</feature>
<dbReference type="EMBL" id="CACRSL010000003">
    <property type="protein sequence ID" value="VYT16123.1"/>
    <property type="molecule type" value="Genomic_DNA"/>
</dbReference>
<feature type="compositionally biased region" description="Low complexity" evidence="1">
    <location>
        <begin position="72"/>
        <end position="95"/>
    </location>
</feature>
<keyword evidence="2" id="KW-0812">Transmembrane</keyword>
<feature type="region of interest" description="Disordered" evidence="1">
    <location>
        <begin position="318"/>
        <end position="380"/>
    </location>
</feature>
<reference evidence="3" key="1">
    <citation type="submission" date="2019-11" db="EMBL/GenBank/DDBJ databases">
        <authorList>
            <person name="Feng L."/>
        </authorList>
    </citation>
    <scope>NUCLEOTIDE SEQUENCE</scope>
    <source>
        <strain evidence="3">AundefinedLFYP135</strain>
    </source>
</reference>
<feature type="compositionally biased region" description="Low complexity" evidence="1">
    <location>
        <begin position="344"/>
        <end position="356"/>
    </location>
</feature>
<feature type="region of interest" description="Disordered" evidence="1">
    <location>
        <begin position="41"/>
        <end position="114"/>
    </location>
</feature>
<dbReference type="AlphaFoldDB" id="A0A6N2UGM8"/>
<evidence type="ECO:0000256" key="2">
    <source>
        <dbReference type="SAM" id="Phobius"/>
    </source>
</evidence>
<name>A0A6N2UGM8_9FIRM</name>
<sequence length="776" mass="81406">MSEMDKNKNSLLMVIITLLVITIILLVAVIGMMFARNNGDQPVSGNLPTSSQEESSSSEPEESDPEEEEESSSSSTVSSSRPVSGGSTTPVSRPTYPTPPSSAPSSSSQAPAQTVQNKLTYNSKGTYDDSQICKSLSIGASGVTVKNKTVKGDLTIQSGVGKSGTVKLENVIVEGKLYVYGGGEIELKDVVAPNMTVQRSSDGFHITATGNTKINNTVLKAHATLEEKRLADDAEGFMRVTLMESTQIWYEVSIKNAVLTEIAVYSPANINLSSNTKVGTAVAAANVHFTGKGQIGTMQVKADRVSYSVKPKKIQVKGDYEEPKLGGYPIGTPEPDEGGGGGSHKPSSSSSSSSSSTPTPVKTPVAMPSASVPEAKLKNDNSAEAESWTFSFSMSNTTGVTGYVVTPIVDGALLTDKAKTLGVGDRSAVFTSSEINPQNTIAYQVVAKGDSAQNRTDSAPGTSATYQVALRLSYDGGTQKITAHKGQLAGSGTLTVNQHRSDGSKTSYELAVLEDGSAVVASSDGVAKPLTPSAYVQLVYGSYQSPRYILPDWKVPQPVKVNAPIDVKLSAIPLDADGNIDAKKDAQLTITPPSDITGIASYQVTVVSGGSPLSPTYTIAAGSATCNIPLSVLNGVDAFSISVISKGDGDLNLDSDPISTQTWDLRLKFGYDSVAKCIKAVWSGMNTPAQLTVTEDKADAPGLYTFNSLSESFVELKWDNTALDLGGKTWRLTLTDAAGSHNSPWYTLPAEWVVDTASSTSPEEVPSSQGSSSSEE</sequence>
<keyword evidence="2" id="KW-1133">Transmembrane helix</keyword>
<feature type="compositionally biased region" description="Low complexity" evidence="1">
    <location>
        <begin position="761"/>
        <end position="776"/>
    </location>
</feature>
<feature type="transmembrane region" description="Helical" evidence="2">
    <location>
        <begin position="12"/>
        <end position="34"/>
    </location>
</feature>
<evidence type="ECO:0000313" key="3">
    <source>
        <dbReference type="EMBL" id="VYT16123.1"/>
    </source>
</evidence>
<proteinExistence type="predicted"/>
<feature type="compositionally biased region" description="Low complexity" evidence="1">
    <location>
        <begin position="103"/>
        <end position="114"/>
    </location>
</feature>
<protein>
    <submittedName>
        <fullName evidence="3">Uncharacterized protein</fullName>
    </submittedName>
</protein>
<keyword evidence="2" id="KW-0472">Membrane</keyword>
<accession>A0A6N2UGM8</accession>
<organism evidence="3">
    <name type="scientific">uncultured Anaerotruncus sp</name>
    <dbReference type="NCBI Taxonomy" id="905011"/>
    <lineage>
        <taxon>Bacteria</taxon>
        <taxon>Bacillati</taxon>
        <taxon>Bacillota</taxon>
        <taxon>Clostridia</taxon>
        <taxon>Eubacteriales</taxon>
        <taxon>Oscillospiraceae</taxon>
        <taxon>Anaerotruncus</taxon>
        <taxon>environmental samples</taxon>
    </lineage>
</organism>
<gene>
    <name evidence="3" type="ORF">AULFYP135_01892</name>
</gene>
<feature type="compositionally biased region" description="Acidic residues" evidence="1">
    <location>
        <begin position="59"/>
        <end position="71"/>
    </location>
</feature>
<evidence type="ECO:0000256" key="1">
    <source>
        <dbReference type="SAM" id="MobiDB-lite"/>
    </source>
</evidence>